<proteinExistence type="predicted"/>
<accession>A0ABZ3CZB9</accession>
<dbReference type="SUPFAM" id="SSF103473">
    <property type="entry name" value="MFS general substrate transporter"/>
    <property type="match status" value="1"/>
</dbReference>
<feature type="transmembrane region" description="Helical" evidence="4">
    <location>
        <begin position="167"/>
        <end position="189"/>
    </location>
</feature>
<dbReference type="RefSeq" id="WP_342596447.1">
    <property type="nucleotide sequence ID" value="NZ_CP151919.1"/>
</dbReference>
<feature type="transmembrane region" description="Helical" evidence="4">
    <location>
        <begin position="372"/>
        <end position="396"/>
    </location>
</feature>
<feature type="transmembrane region" description="Helical" evidence="4">
    <location>
        <begin position="201"/>
        <end position="221"/>
    </location>
</feature>
<feature type="transmembrane region" description="Helical" evidence="4">
    <location>
        <begin position="317"/>
        <end position="334"/>
    </location>
</feature>
<feature type="transmembrane region" description="Helical" evidence="4">
    <location>
        <begin position="80"/>
        <end position="102"/>
    </location>
</feature>
<dbReference type="Proteomes" id="UP001453229">
    <property type="component" value="Chromosome"/>
</dbReference>
<gene>
    <name evidence="6" type="ORF">AAGT95_10470</name>
</gene>
<evidence type="ECO:0000313" key="7">
    <source>
        <dbReference type="Proteomes" id="UP001453229"/>
    </source>
</evidence>
<feature type="transmembrane region" description="Helical" evidence="4">
    <location>
        <begin position="340"/>
        <end position="360"/>
    </location>
</feature>
<dbReference type="PANTHER" id="PTHR23523:SF2">
    <property type="entry name" value="2-NITROIMIDAZOLE TRANSPORTER"/>
    <property type="match status" value="1"/>
</dbReference>
<dbReference type="InterPro" id="IPR020846">
    <property type="entry name" value="MFS_dom"/>
</dbReference>
<evidence type="ECO:0000256" key="3">
    <source>
        <dbReference type="ARBA" id="ARBA00023136"/>
    </source>
</evidence>
<keyword evidence="7" id="KW-1185">Reference proteome</keyword>
<feature type="transmembrane region" description="Helical" evidence="4">
    <location>
        <begin position="136"/>
        <end position="155"/>
    </location>
</feature>
<dbReference type="PROSITE" id="PS50850">
    <property type="entry name" value="MFS"/>
    <property type="match status" value="1"/>
</dbReference>
<organism evidence="6 7">
    <name type="scientific">Salinicola lusitanus</name>
    <dbReference type="NCBI Taxonomy" id="1949085"/>
    <lineage>
        <taxon>Bacteria</taxon>
        <taxon>Pseudomonadati</taxon>
        <taxon>Pseudomonadota</taxon>
        <taxon>Gammaproteobacteria</taxon>
        <taxon>Oceanospirillales</taxon>
        <taxon>Halomonadaceae</taxon>
        <taxon>Salinicola</taxon>
    </lineage>
</organism>
<evidence type="ECO:0000256" key="1">
    <source>
        <dbReference type="ARBA" id="ARBA00022692"/>
    </source>
</evidence>
<dbReference type="Gene3D" id="1.20.1250.20">
    <property type="entry name" value="MFS general substrate transporter like domains"/>
    <property type="match status" value="1"/>
</dbReference>
<keyword evidence="2 4" id="KW-1133">Transmembrane helix</keyword>
<dbReference type="Pfam" id="PF07690">
    <property type="entry name" value="MFS_1"/>
    <property type="match status" value="1"/>
</dbReference>
<dbReference type="EMBL" id="CP151919">
    <property type="protein sequence ID" value="XAD56386.1"/>
    <property type="molecule type" value="Genomic_DNA"/>
</dbReference>
<evidence type="ECO:0000313" key="6">
    <source>
        <dbReference type="EMBL" id="XAD56386.1"/>
    </source>
</evidence>
<feature type="domain" description="Major facilitator superfamily (MFS) profile" evidence="5">
    <location>
        <begin position="47"/>
        <end position="431"/>
    </location>
</feature>
<feature type="transmembrane region" description="Helical" evidence="4">
    <location>
        <begin position="284"/>
        <end position="305"/>
    </location>
</feature>
<evidence type="ECO:0000256" key="2">
    <source>
        <dbReference type="ARBA" id="ARBA00022989"/>
    </source>
</evidence>
<dbReference type="PANTHER" id="PTHR23523">
    <property type="match status" value="1"/>
</dbReference>
<dbReference type="InterPro" id="IPR052524">
    <property type="entry name" value="MFS_Cyanate_Porter"/>
</dbReference>
<sequence>MASAAGTAPHSRSGKLESSLMGGIMGFLSRKRIVLPSVAREALPWSTLALLWLVGLYMRLPILIAPPLAGDIAEALSLGSAAMGALTTVPYVVLALSMMLAVRFARGIGMLRALVLALVIVTLGSGARGLTLSAPVLFSASVVMGLGLALMQVTVPALLRDWTPRHLALGSTVYLNGMTVGELIGAGATRPIVLKLAGGDWQVAMLLWSLPALMIVALLVLKLRKAPRGTREPPEAESGSRRGISLRSRRVWLMGVPLAASVGLFMATNAYMSSILDARGETDLLALALLFYNASPLAASLVMLWRGRRWIGRRWPVGIFAALGVLGLVGFLGMEGWPALVALVISGFGITLELTLIMALPPCLERGEAVASLTAGMSFVGYTLAFVMPMVGGWMAEAFSRASLSLWPMLAFAAASLVAVRRMPMTAREDDGTAAPT</sequence>
<feature type="transmembrane region" description="Helical" evidence="4">
    <location>
        <begin position="109"/>
        <end position="130"/>
    </location>
</feature>
<reference evidence="6 7" key="1">
    <citation type="submission" date="2024-04" db="EMBL/GenBank/DDBJ databases">
        <title>Salinicola lusitanus LLJ914,a marine bacterium isolated from the Okinawa Trough.</title>
        <authorList>
            <person name="Li J."/>
        </authorList>
    </citation>
    <scope>NUCLEOTIDE SEQUENCE [LARGE SCALE GENOMIC DNA]</scope>
    <source>
        <strain evidence="6 7">LLJ914</strain>
    </source>
</reference>
<evidence type="ECO:0000256" key="4">
    <source>
        <dbReference type="SAM" id="Phobius"/>
    </source>
</evidence>
<evidence type="ECO:0000259" key="5">
    <source>
        <dbReference type="PROSITE" id="PS50850"/>
    </source>
</evidence>
<feature type="transmembrane region" description="Helical" evidence="4">
    <location>
        <begin position="42"/>
        <end position="60"/>
    </location>
</feature>
<protein>
    <submittedName>
        <fullName evidence="6">MFS transporter</fullName>
    </submittedName>
</protein>
<keyword evidence="1 4" id="KW-0812">Transmembrane</keyword>
<dbReference type="InterPro" id="IPR011701">
    <property type="entry name" value="MFS"/>
</dbReference>
<feature type="transmembrane region" description="Helical" evidence="4">
    <location>
        <begin position="402"/>
        <end position="420"/>
    </location>
</feature>
<dbReference type="InterPro" id="IPR036259">
    <property type="entry name" value="MFS_trans_sf"/>
</dbReference>
<feature type="transmembrane region" description="Helical" evidence="4">
    <location>
        <begin position="251"/>
        <end position="272"/>
    </location>
</feature>
<keyword evidence="3 4" id="KW-0472">Membrane</keyword>
<name>A0ABZ3CZB9_9GAMM</name>